<dbReference type="EMBL" id="BK032497">
    <property type="protein sequence ID" value="DAF42789.1"/>
    <property type="molecule type" value="Genomic_DNA"/>
</dbReference>
<proteinExistence type="predicted"/>
<sequence length="31" mass="3737">MIFSVINLLSYHRNILFSIHKKAPFIFIILF</sequence>
<evidence type="ECO:0000313" key="1">
    <source>
        <dbReference type="EMBL" id="DAF42789.1"/>
    </source>
</evidence>
<protein>
    <submittedName>
        <fullName evidence="1">Uncharacterized protein</fullName>
    </submittedName>
</protein>
<name>A0A8S5RVK5_9CAUD</name>
<organism evidence="1">
    <name type="scientific">Siphoviridae sp. ctHip2</name>
    <dbReference type="NCBI Taxonomy" id="2827830"/>
    <lineage>
        <taxon>Viruses</taxon>
        <taxon>Duplodnaviria</taxon>
        <taxon>Heunggongvirae</taxon>
        <taxon>Uroviricota</taxon>
        <taxon>Caudoviricetes</taxon>
    </lineage>
</organism>
<reference evidence="1" key="1">
    <citation type="journal article" date="2021" name="Proc. Natl. Acad. Sci. U.S.A.">
        <title>A Catalog of Tens of Thousands of Viruses from Human Metagenomes Reveals Hidden Associations with Chronic Diseases.</title>
        <authorList>
            <person name="Tisza M.J."/>
            <person name="Buck C.B."/>
        </authorList>
    </citation>
    <scope>NUCLEOTIDE SEQUENCE</scope>
    <source>
        <strain evidence="1">CtHip2</strain>
    </source>
</reference>
<accession>A0A8S5RVK5</accession>